<dbReference type="SUPFAM" id="SSF51206">
    <property type="entry name" value="cAMP-binding domain-like"/>
    <property type="match status" value="1"/>
</dbReference>
<dbReference type="CDD" id="cd00038">
    <property type="entry name" value="CAP_ED"/>
    <property type="match status" value="1"/>
</dbReference>
<dbReference type="Pfam" id="PF00027">
    <property type="entry name" value="cNMP_binding"/>
    <property type="match status" value="1"/>
</dbReference>
<name>A0A7X2P2I9_9FIRM</name>
<dbReference type="Pfam" id="PF13545">
    <property type="entry name" value="HTH_Crp_2"/>
    <property type="match status" value="1"/>
</dbReference>
<dbReference type="Gene3D" id="1.10.10.10">
    <property type="entry name" value="Winged helix-like DNA-binding domain superfamily/Winged helix DNA-binding domain"/>
    <property type="match status" value="1"/>
</dbReference>
<gene>
    <name evidence="6" type="ORF">FYJ57_06285</name>
</gene>
<dbReference type="SUPFAM" id="SSF46785">
    <property type="entry name" value="Winged helix' DNA-binding domain"/>
    <property type="match status" value="1"/>
</dbReference>
<dbReference type="InterPro" id="IPR018490">
    <property type="entry name" value="cNMP-bd_dom_sf"/>
</dbReference>
<dbReference type="RefSeq" id="WP_154432054.1">
    <property type="nucleotide sequence ID" value="NZ_VUMS01000009.1"/>
</dbReference>
<evidence type="ECO:0000313" key="7">
    <source>
        <dbReference type="Proteomes" id="UP000440513"/>
    </source>
</evidence>
<dbReference type="InterPro" id="IPR014710">
    <property type="entry name" value="RmlC-like_jellyroll"/>
</dbReference>
<proteinExistence type="predicted"/>
<dbReference type="InterPro" id="IPR036390">
    <property type="entry name" value="WH_DNA-bd_sf"/>
</dbReference>
<keyword evidence="2" id="KW-0238">DNA-binding</keyword>
<dbReference type="InterPro" id="IPR000595">
    <property type="entry name" value="cNMP-bd_dom"/>
</dbReference>
<dbReference type="AlphaFoldDB" id="A0A7X2P2I9"/>
<evidence type="ECO:0000313" key="6">
    <source>
        <dbReference type="EMBL" id="MST66344.1"/>
    </source>
</evidence>
<sequence length="223" mass="25365">MERTKIEQLFENYSFWRHLSEEEKKMLQEQIRWCTYEEGQMVTDTGRDCLGIFLVCDGILRANLVSEAGKEATVCRIHPGELCVISASCLLPALPFDIQIDAETDSEVYLLPTGILRQIMEKNIYLENFIYKKINESFSDIIAAIQKILFASLEQRLVGFLLDEAAGEKDGKIYMTQEQIARTIGSAREAVSRTLKGLVKGGCVELFRGGVRVVNRKELYKKI</sequence>
<dbReference type="PROSITE" id="PS50042">
    <property type="entry name" value="CNMP_BINDING_3"/>
    <property type="match status" value="1"/>
</dbReference>
<dbReference type="SMART" id="SM00419">
    <property type="entry name" value="HTH_CRP"/>
    <property type="match status" value="1"/>
</dbReference>
<evidence type="ECO:0000256" key="3">
    <source>
        <dbReference type="ARBA" id="ARBA00023163"/>
    </source>
</evidence>
<accession>A0A7X2P2I9</accession>
<dbReference type="Gene3D" id="2.60.120.10">
    <property type="entry name" value="Jelly Rolls"/>
    <property type="match status" value="1"/>
</dbReference>
<reference evidence="6 7" key="1">
    <citation type="submission" date="2019-08" db="EMBL/GenBank/DDBJ databases">
        <title>In-depth cultivation of the pig gut microbiome towards novel bacterial diversity and tailored functional studies.</title>
        <authorList>
            <person name="Wylensek D."/>
            <person name="Hitch T.C.A."/>
            <person name="Clavel T."/>
        </authorList>
    </citation>
    <scope>NUCLEOTIDE SEQUENCE [LARGE SCALE GENOMIC DNA]</scope>
    <source>
        <strain evidence="6 7">BSM-380-WT-5A</strain>
    </source>
</reference>
<dbReference type="InterPro" id="IPR036388">
    <property type="entry name" value="WH-like_DNA-bd_sf"/>
</dbReference>
<dbReference type="PROSITE" id="PS51063">
    <property type="entry name" value="HTH_CRP_2"/>
    <property type="match status" value="1"/>
</dbReference>
<dbReference type="GO" id="GO:0006355">
    <property type="term" value="P:regulation of DNA-templated transcription"/>
    <property type="evidence" value="ECO:0007669"/>
    <property type="project" value="InterPro"/>
</dbReference>
<keyword evidence="1" id="KW-0805">Transcription regulation</keyword>
<keyword evidence="3" id="KW-0804">Transcription</keyword>
<organism evidence="6 7">
    <name type="scientific">Oliverpabstia intestinalis</name>
    <dbReference type="NCBI Taxonomy" id="2606633"/>
    <lineage>
        <taxon>Bacteria</taxon>
        <taxon>Bacillati</taxon>
        <taxon>Bacillota</taxon>
        <taxon>Clostridia</taxon>
        <taxon>Lachnospirales</taxon>
        <taxon>Lachnospiraceae</taxon>
        <taxon>Oliverpabstia</taxon>
    </lineage>
</organism>
<dbReference type="GO" id="GO:0003677">
    <property type="term" value="F:DNA binding"/>
    <property type="evidence" value="ECO:0007669"/>
    <property type="project" value="UniProtKB-KW"/>
</dbReference>
<protein>
    <submittedName>
        <fullName evidence="6">Crp/Fnr family transcriptional regulator</fullName>
    </submittedName>
</protein>
<evidence type="ECO:0000259" key="4">
    <source>
        <dbReference type="PROSITE" id="PS50042"/>
    </source>
</evidence>
<evidence type="ECO:0000256" key="2">
    <source>
        <dbReference type="ARBA" id="ARBA00023125"/>
    </source>
</evidence>
<comment type="caution">
    <text evidence="6">The sequence shown here is derived from an EMBL/GenBank/DDBJ whole genome shotgun (WGS) entry which is preliminary data.</text>
</comment>
<dbReference type="EMBL" id="VUMS01000009">
    <property type="protein sequence ID" value="MST66344.1"/>
    <property type="molecule type" value="Genomic_DNA"/>
</dbReference>
<feature type="domain" description="HTH crp-type" evidence="5">
    <location>
        <begin position="151"/>
        <end position="217"/>
    </location>
</feature>
<feature type="domain" description="Cyclic nucleotide-binding" evidence="4">
    <location>
        <begin position="15"/>
        <end position="137"/>
    </location>
</feature>
<evidence type="ECO:0000256" key="1">
    <source>
        <dbReference type="ARBA" id="ARBA00023015"/>
    </source>
</evidence>
<dbReference type="InterPro" id="IPR012318">
    <property type="entry name" value="HTH_CRP"/>
</dbReference>
<keyword evidence="7" id="KW-1185">Reference proteome</keyword>
<evidence type="ECO:0000259" key="5">
    <source>
        <dbReference type="PROSITE" id="PS51063"/>
    </source>
</evidence>
<dbReference type="Proteomes" id="UP000440513">
    <property type="component" value="Unassembled WGS sequence"/>
</dbReference>